<keyword evidence="5 10" id="KW-0694">RNA-binding</keyword>
<accession>A0A2S9S8W2</accession>
<dbReference type="Gene3D" id="3.30.2350.10">
    <property type="entry name" value="Pseudouridine synthase"/>
    <property type="match status" value="1"/>
</dbReference>
<evidence type="ECO:0000256" key="10">
    <source>
        <dbReference type="PROSITE-ProRule" id="PRU00182"/>
    </source>
</evidence>
<dbReference type="RefSeq" id="WP_005660845.1">
    <property type="nucleotide sequence ID" value="NZ_AP018764.1"/>
</dbReference>
<comment type="function">
    <text evidence="8">Responsible for synthesis of pseudouridine from uracil at positions 1911, 1915 and 1917 in 23S ribosomal RNA.</text>
</comment>
<dbReference type="Proteomes" id="UP000837924">
    <property type="component" value="Chromosome"/>
</dbReference>
<dbReference type="NCBIfam" id="TIGR00005">
    <property type="entry name" value="rluA_subfam"/>
    <property type="match status" value="1"/>
</dbReference>
<comment type="similarity">
    <text evidence="2 11">Belongs to the pseudouridine synthase RluA family.</text>
</comment>
<dbReference type="GO" id="GO:0005737">
    <property type="term" value="C:cytoplasm"/>
    <property type="evidence" value="ECO:0007669"/>
    <property type="project" value="UniProtKB-SubCell"/>
</dbReference>
<dbReference type="KEGG" id="hih:NF38_04550"/>
<feature type="active site" evidence="9">
    <location>
        <position position="138"/>
    </location>
</feature>
<dbReference type="NCBIfam" id="NF008385">
    <property type="entry name" value="PRK11180.1"/>
    <property type="match status" value="1"/>
</dbReference>
<dbReference type="PROSITE" id="PS50889">
    <property type="entry name" value="S4"/>
    <property type="match status" value="1"/>
</dbReference>
<dbReference type="CDD" id="cd00165">
    <property type="entry name" value="S4"/>
    <property type="match status" value="1"/>
</dbReference>
<sequence>MPQITLSAEVQPEQMGQRLDQTLAELFPEYSRSRLKTWIEADLVKLNDRITNIPREKVFGGERIEIIVEVEDETRFEAENIPLNIVYEDDDIIVINKPKDLVVHPGAGNPNGTVLNALLYHYPPISEVPRAGIVHRLDKDTTGLMVVAKTIPAQTKLVRDLQKRKITREYEAVASGIMTKGGTVDQPMARHATKRTLMAVHPMGKPAVTHYRIMENYRNYTRLRLRLETGRTHQIRVHMAHIAHPLLGDQTYGGRPRPPKNASEDFMEVLRNFKRQALHAVMLRLAHPITGEIMEWYAPLPDDFVELLNALKADYLKHQDELDY</sequence>
<dbReference type="InterPro" id="IPR020103">
    <property type="entry name" value="PsdUridine_synth_cat_dom_sf"/>
</dbReference>
<dbReference type="FunFam" id="3.30.2350.10:FF:000006">
    <property type="entry name" value="Pseudouridine synthase"/>
    <property type="match status" value="1"/>
</dbReference>
<reference evidence="15" key="2">
    <citation type="submission" date="2021-11" db="EMBL/GenBank/DDBJ databases">
        <authorList>
            <person name="Riesbeck K."/>
        </authorList>
    </citation>
    <scope>NUCLEOTIDE SEQUENCE [LARGE SCALE GENOMIC DNA]</scope>
</reference>
<dbReference type="CDD" id="cd02869">
    <property type="entry name" value="PseudoU_synth_RluA_like"/>
    <property type="match status" value="1"/>
</dbReference>
<evidence type="ECO:0000313" key="15">
    <source>
        <dbReference type="Proteomes" id="UP000837924"/>
    </source>
</evidence>
<proteinExistence type="inferred from homology"/>
<evidence type="ECO:0000256" key="1">
    <source>
        <dbReference type="ARBA" id="ARBA00004496"/>
    </source>
</evidence>
<dbReference type="InterPro" id="IPR050188">
    <property type="entry name" value="RluA_PseudoU_synthase"/>
</dbReference>
<dbReference type="SMART" id="SM00363">
    <property type="entry name" value="S4"/>
    <property type="match status" value="1"/>
</dbReference>
<dbReference type="Pfam" id="PF01479">
    <property type="entry name" value="S4"/>
    <property type="match status" value="1"/>
</dbReference>
<organism evidence="14">
    <name type="scientific">Haemophilus influenzae</name>
    <dbReference type="NCBI Taxonomy" id="727"/>
    <lineage>
        <taxon>Bacteria</taxon>
        <taxon>Pseudomonadati</taxon>
        <taxon>Pseudomonadota</taxon>
        <taxon>Gammaproteobacteria</taxon>
        <taxon>Pasteurellales</taxon>
        <taxon>Pasteurellaceae</taxon>
        <taxon>Haemophilus</taxon>
    </lineage>
</organism>
<evidence type="ECO:0000256" key="6">
    <source>
        <dbReference type="ARBA" id="ARBA00023235"/>
    </source>
</evidence>
<dbReference type="InterPro" id="IPR036986">
    <property type="entry name" value="S4_RNA-bd_sf"/>
</dbReference>
<evidence type="ECO:0000313" key="13">
    <source>
        <dbReference type="EMBL" id="CAH0449058.1"/>
    </source>
</evidence>
<gene>
    <name evidence="14" type="primary">rluD</name>
    <name evidence="14" type="ORF">CH627_06790</name>
    <name evidence="13" type="ORF">KRLU271_LOCUS814</name>
</gene>
<keyword evidence="6 11" id="KW-0413">Isomerase</keyword>
<evidence type="ECO:0000256" key="4">
    <source>
        <dbReference type="ARBA" id="ARBA00022552"/>
    </source>
</evidence>
<keyword evidence="3" id="KW-0963">Cytoplasm</keyword>
<evidence type="ECO:0000259" key="12">
    <source>
        <dbReference type="SMART" id="SM00363"/>
    </source>
</evidence>
<dbReference type="PANTHER" id="PTHR21600">
    <property type="entry name" value="MITOCHONDRIAL RNA PSEUDOURIDINE SYNTHASE"/>
    <property type="match status" value="1"/>
</dbReference>
<evidence type="ECO:0000256" key="7">
    <source>
        <dbReference type="ARBA" id="ARBA00036882"/>
    </source>
</evidence>
<comment type="catalytic activity">
    <reaction evidence="7">
        <text>uridine(1911/1915/1917) in 23S rRNA = pseudouridine(1911/1915/1917) in 23S rRNA</text>
        <dbReference type="Rhea" id="RHEA:42524"/>
        <dbReference type="Rhea" id="RHEA-COMP:10097"/>
        <dbReference type="Rhea" id="RHEA-COMP:10098"/>
        <dbReference type="ChEBI" id="CHEBI:65314"/>
        <dbReference type="ChEBI" id="CHEBI:65315"/>
        <dbReference type="EC" id="5.4.99.23"/>
    </reaction>
</comment>
<dbReference type="SUPFAM" id="SSF55120">
    <property type="entry name" value="Pseudouridine synthase"/>
    <property type="match status" value="1"/>
</dbReference>
<dbReference type="InterPro" id="IPR006225">
    <property type="entry name" value="PsdUridine_synth_RluC/D"/>
</dbReference>
<keyword evidence="4" id="KW-0698">rRNA processing</keyword>
<dbReference type="GO" id="GO:0003723">
    <property type="term" value="F:RNA binding"/>
    <property type="evidence" value="ECO:0007669"/>
    <property type="project" value="UniProtKB-KW"/>
</dbReference>
<comment type="subcellular location">
    <subcellularLocation>
        <location evidence="1">Cytoplasm</location>
    </subcellularLocation>
</comment>
<dbReference type="PROSITE" id="PS01129">
    <property type="entry name" value="PSI_RLU"/>
    <property type="match status" value="1"/>
</dbReference>
<dbReference type="Pfam" id="PF00849">
    <property type="entry name" value="PseudoU_synth_2"/>
    <property type="match status" value="1"/>
</dbReference>
<dbReference type="GO" id="GO:0000455">
    <property type="term" value="P:enzyme-directed rRNA pseudouridine synthesis"/>
    <property type="evidence" value="ECO:0007669"/>
    <property type="project" value="UniProtKB-ARBA"/>
</dbReference>
<dbReference type="AlphaFoldDB" id="A0A2S9S8W2"/>
<dbReference type="InterPro" id="IPR006224">
    <property type="entry name" value="PsdUridine_synth_RluA-like_CS"/>
</dbReference>
<dbReference type="FunFam" id="3.10.290.10:FF:000011">
    <property type="entry name" value="Pseudouridine synthase"/>
    <property type="match status" value="1"/>
</dbReference>
<dbReference type="KEGG" id="hiw:NTHI477_01207"/>
<dbReference type="EC" id="5.4.99.-" evidence="11"/>
<comment type="catalytic activity">
    <reaction evidence="11">
        <text>a uridine in RNA = a pseudouridine in RNA</text>
        <dbReference type="Rhea" id="RHEA:48348"/>
        <dbReference type="Rhea" id="RHEA-COMP:12068"/>
        <dbReference type="Rhea" id="RHEA-COMP:12069"/>
        <dbReference type="ChEBI" id="CHEBI:65314"/>
        <dbReference type="ChEBI" id="CHEBI:65315"/>
    </reaction>
</comment>
<dbReference type="SUPFAM" id="SSF55174">
    <property type="entry name" value="Alpha-L RNA-binding motif"/>
    <property type="match status" value="1"/>
</dbReference>
<evidence type="ECO:0000256" key="3">
    <source>
        <dbReference type="ARBA" id="ARBA00022490"/>
    </source>
</evidence>
<dbReference type="InterPro" id="IPR002942">
    <property type="entry name" value="S4_RNA-bd"/>
</dbReference>
<evidence type="ECO:0000256" key="2">
    <source>
        <dbReference type="ARBA" id="ARBA00010876"/>
    </source>
</evidence>
<name>A0A2S9S8W2_HAEIF</name>
<evidence type="ECO:0000256" key="9">
    <source>
        <dbReference type="PIRSR" id="PIRSR606225-1"/>
    </source>
</evidence>
<dbReference type="PANTHER" id="PTHR21600:SF44">
    <property type="entry name" value="RIBOSOMAL LARGE SUBUNIT PSEUDOURIDINE SYNTHASE D"/>
    <property type="match status" value="1"/>
</dbReference>
<dbReference type="Gene3D" id="3.10.290.10">
    <property type="entry name" value="RNA-binding S4 domain"/>
    <property type="match status" value="1"/>
</dbReference>
<feature type="domain" description="RNA-binding S4" evidence="12">
    <location>
        <begin position="17"/>
        <end position="82"/>
    </location>
</feature>
<dbReference type="KEGG" id="hix:NTHI723_01529"/>
<dbReference type="EMBL" id="OV040584">
    <property type="protein sequence ID" value="CAH0449058.1"/>
    <property type="molecule type" value="Genomic_DNA"/>
</dbReference>
<dbReference type="GeneID" id="93219111"/>
<reference evidence="13" key="3">
    <citation type="submission" date="2024-01" db="EMBL/GenBank/DDBJ databases">
        <authorList>
            <person name="Riesbeck K."/>
        </authorList>
    </citation>
    <scope>NUCLEOTIDE SEQUENCE</scope>
    <source>
        <strain evidence="13">KR271</strain>
    </source>
</reference>
<protein>
    <recommendedName>
        <fullName evidence="11">Pseudouridine synthase</fullName>
        <ecNumber evidence="11">5.4.99.-</ecNumber>
    </recommendedName>
</protein>
<evidence type="ECO:0000256" key="11">
    <source>
        <dbReference type="RuleBase" id="RU362028"/>
    </source>
</evidence>
<evidence type="ECO:0000256" key="8">
    <source>
        <dbReference type="ARBA" id="ARBA00056072"/>
    </source>
</evidence>
<dbReference type="InterPro" id="IPR006145">
    <property type="entry name" value="PsdUridine_synth_RsuA/RluA"/>
</dbReference>
<evidence type="ECO:0000256" key="5">
    <source>
        <dbReference type="ARBA" id="ARBA00022884"/>
    </source>
</evidence>
<dbReference type="GO" id="GO:0160140">
    <property type="term" value="F:23S rRNA pseudouridine(1911/1915/1917) synthase activity"/>
    <property type="evidence" value="ECO:0007669"/>
    <property type="project" value="UniProtKB-EC"/>
</dbReference>
<reference evidence="14" key="1">
    <citation type="submission" date="2018-08" db="EMBL/GenBank/DDBJ databases">
        <title>Antagonistic pleiotropy in the bifunctional surface protein FadL/P1 during adaptation of Haemophilus influenzae to chronic lung infection associated with COPD.</title>
        <authorList>
            <person name="Moleres J."/>
            <person name="Ehrlich R."/>
        </authorList>
    </citation>
    <scope>NUCLEOTIDE SEQUENCE [LARGE SCALE GENOMIC DNA]</scope>
    <source>
        <strain evidence="14">P668-6062</strain>
    </source>
</reference>
<dbReference type="EMBL" id="QVJI01000009">
    <property type="protein sequence ID" value="RFN63109.1"/>
    <property type="molecule type" value="Genomic_DNA"/>
</dbReference>
<evidence type="ECO:0000313" key="14">
    <source>
        <dbReference type="EMBL" id="RFN63109.1"/>
    </source>
</evidence>